<evidence type="ECO:0000313" key="1">
    <source>
        <dbReference type="EMBL" id="EGC02799.1"/>
    </source>
</evidence>
<evidence type="ECO:0000313" key="2">
    <source>
        <dbReference type="Proteomes" id="UP000004259"/>
    </source>
</evidence>
<proteinExistence type="predicted"/>
<keyword evidence="1" id="KW-0449">Lipoprotein</keyword>
<dbReference type="EMBL" id="ADKM02000086">
    <property type="protein sequence ID" value="EGC02799.1"/>
    <property type="molecule type" value="Genomic_DNA"/>
</dbReference>
<dbReference type="eggNOG" id="ENOG5030GYE">
    <property type="taxonomic scope" value="Bacteria"/>
</dbReference>
<dbReference type="OrthoDB" id="9799428at2"/>
<accession>E9SD41</accession>
<reference evidence="1 2" key="1">
    <citation type="submission" date="2011-02" db="EMBL/GenBank/DDBJ databases">
        <authorList>
            <person name="Nelson K.E."/>
            <person name="Sutton G."/>
            <person name="Torralba M."/>
            <person name="Durkin S."/>
            <person name="Harkins D."/>
            <person name="Montgomery R."/>
            <person name="Ziemer C."/>
            <person name="Klaassens E."/>
            <person name="Ocuiv P."/>
            <person name="Morrison M."/>
        </authorList>
    </citation>
    <scope>NUCLEOTIDE SEQUENCE [LARGE SCALE GENOMIC DNA]</scope>
    <source>
        <strain evidence="1 2">8</strain>
    </source>
</reference>
<organism evidence="1 2">
    <name type="scientific">Ruminococcus albus 8</name>
    <dbReference type="NCBI Taxonomy" id="246199"/>
    <lineage>
        <taxon>Bacteria</taxon>
        <taxon>Bacillati</taxon>
        <taxon>Bacillota</taxon>
        <taxon>Clostridia</taxon>
        <taxon>Eubacteriales</taxon>
        <taxon>Oscillospiraceae</taxon>
        <taxon>Ruminococcus</taxon>
    </lineage>
</organism>
<dbReference type="PROSITE" id="PS51257">
    <property type="entry name" value="PROKAR_LIPOPROTEIN"/>
    <property type="match status" value="1"/>
</dbReference>
<gene>
    <name evidence="1" type="ORF">CUS_6057</name>
</gene>
<protein>
    <submittedName>
        <fullName evidence="1">Putative lipoprotein</fullName>
    </submittedName>
</protein>
<sequence length="254" mass="29534">MKYLRKSLSKILSAAIVVGLLILTGCSIFKTDNNEPKKLSRPELEKLEEEVDPLVEEYFNDKYGIKAVVTHKGIAGGVFLGKSKGLYYHVTVNINEEEYFVDVYANDNEELYVKKKAYYSKVIKDRMEEWLNRYVKKTNIEEYYISFLSSSTIYFPSEFDADYSAEEIIKSAGEIEDKKESPKIIFDLIIPQSEYEKISDIEREFSELKSDVSLINENMEVCLNVCKDDDYSRITNGQNFIYERIEKILITELN</sequence>
<name>E9SD41_RUMAL</name>
<comment type="caution">
    <text evidence="1">The sequence shown here is derived from an EMBL/GenBank/DDBJ whole genome shotgun (WGS) entry which is preliminary data.</text>
</comment>
<dbReference type="RefSeq" id="WP_002850174.1">
    <property type="nucleotide sequence ID" value="NZ_ADKM02000086.1"/>
</dbReference>
<keyword evidence="2" id="KW-1185">Reference proteome</keyword>
<dbReference type="Proteomes" id="UP000004259">
    <property type="component" value="Unassembled WGS sequence"/>
</dbReference>
<dbReference type="AlphaFoldDB" id="E9SD41"/>